<proteinExistence type="predicted"/>
<dbReference type="PANTHER" id="PTHR11685">
    <property type="entry name" value="RBR FAMILY RING FINGER AND IBR DOMAIN-CONTAINING"/>
    <property type="match status" value="1"/>
</dbReference>
<feature type="region of interest" description="Disordered" evidence="5">
    <location>
        <begin position="332"/>
        <end position="363"/>
    </location>
</feature>
<evidence type="ECO:0000256" key="3">
    <source>
        <dbReference type="ARBA" id="ARBA00022786"/>
    </source>
</evidence>
<dbReference type="PROSITE" id="PS00518">
    <property type="entry name" value="ZF_RING_1"/>
    <property type="match status" value="1"/>
</dbReference>
<dbReference type="InterPro" id="IPR017907">
    <property type="entry name" value="Znf_RING_CS"/>
</dbReference>
<evidence type="ECO:0000256" key="1">
    <source>
        <dbReference type="ARBA" id="ARBA00022723"/>
    </source>
</evidence>
<organism evidence="7 8">
    <name type="scientific">Fusarium oxysporum f. sp. rapae</name>
    <dbReference type="NCBI Taxonomy" id="485398"/>
    <lineage>
        <taxon>Eukaryota</taxon>
        <taxon>Fungi</taxon>
        <taxon>Dikarya</taxon>
        <taxon>Ascomycota</taxon>
        <taxon>Pezizomycotina</taxon>
        <taxon>Sordariomycetes</taxon>
        <taxon>Hypocreomycetidae</taxon>
        <taxon>Hypocreales</taxon>
        <taxon>Nectriaceae</taxon>
        <taxon>Fusarium</taxon>
        <taxon>Fusarium oxysporum species complex</taxon>
    </lineage>
</organism>
<name>A0A8J5NLY7_FUSOX</name>
<dbReference type="GO" id="GO:0016567">
    <property type="term" value="P:protein ubiquitination"/>
    <property type="evidence" value="ECO:0007669"/>
    <property type="project" value="InterPro"/>
</dbReference>
<feature type="compositionally biased region" description="Acidic residues" evidence="5">
    <location>
        <begin position="135"/>
        <end position="154"/>
    </location>
</feature>
<evidence type="ECO:0000256" key="5">
    <source>
        <dbReference type="SAM" id="MobiDB-lite"/>
    </source>
</evidence>
<feature type="compositionally biased region" description="Polar residues" evidence="5">
    <location>
        <begin position="122"/>
        <end position="134"/>
    </location>
</feature>
<dbReference type="CDD" id="cd20335">
    <property type="entry name" value="BRcat_RBR"/>
    <property type="match status" value="1"/>
</dbReference>
<feature type="domain" description="IBR" evidence="6">
    <location>
        <begin position="261"/>
        <end position="309"/>
    </location>
</feature>
<feature type="compositionally biased region" description="Polar residues" evidence="5">
    <location>
        <begin position="339"/>
        <end position="348"/>
    </location>
</feature>
<evidence type="ECO:0000313" key="7">
    <source>
        <dbReference type="EMBL" id="KAG7407110.1"/>
    </source>
</evidence>
<gene>
    <name evidence="7" type="ORF">Forpe1208_v012853</name>
</gene>
<reference evidence="7" key="1">
    <citation type="submission" date="2021-04" db="EMBL/GenBank/DDBJ databases">
        <title>First draft genome resource for Brassicaceae pathogens Fusarium oxysporum f. sp. raphani and Fusarium oxysporum f. sp. rapae.</title>
        <authorList>
            <person name="Asai S."/>
        </authorList>
    </citation>
    <scope>NUCLEOTIDE SEQUENCE</scope>
    <source>
        <strain evidence="7">Tf1208</strain>
    </source>
</reference>
<dbReference type="Proteomes" id="UP000694050">
    <property type="component" value="Unassembled WGS sequence"/>
</dbReference>
<evidence type="ECO:0000256" key="2">
    <source>
        <dbReference type="ARBA" id="ARBA00022771"/>
    </source>
</evidence>
<dbReference type="AlphaFoldDB" id="A0A8J5NLY7"/>
<protein>
    <recommendedName>
        <fullName evidence="6">IBR domain-containing protein</fullName>
    </recommendedName>
</protein>
<dbReference type="Pfam" id="PF01485">
    <property type="entry name" value="IBR"/>
    <property type="match status" value="1"/>
</dbReference>
<dbReference type="EMBL" id="JAELUQ010000010">
    <property type="protein sequence ID" value="KAG7407110.1"/>
    <property type="molecule type" value="Genomic_DNA"/>
</dbReference>
<keyword evidence="2" id="KW-0863">Zinc-finger</keyword>
<feature type="compositionally biased region" description="Acidic residues" evidence="5">
    <location>
        <begin position="102"/>
        <end position="114"/>
    </location>
</feature>
<keyword evidence="3" id="KW-0833">Ubl conjugation pathway</keyword>
<keyword evidence="1" id="KW-0479">Metal-binding</keyword>
<feature type="region of interest" description="Disordered" evidence="5">
    <location>
        <begin position="86"/>
        <end position="179"/>
    </location>
</feature>
<dbReference type="GO" id="GO:0008270">
    <property type="term" value="F:zinc ion binding"/>
    <property type="evidence" value="ECO:0007669"/>
    <property type="project" value="UniProtKB-KW"/>
</dbReference>
<feature type="compositionally biased region" description="Basic and acidic residues" evidence="5">
    <location>
        <begin position="158"/>
        <end position="167"/>
    </location>
</feature>
<evidence type="ECO:0000259" key="6">
    <source>
        <dbReference type="Pfam" id="PF01485"/>
    </source>
</evidence>
<comment type="caution">
    <text evidence="7">The sequence shown here is derived from an EMBL/GenBank/DDBJ whole genome shotgun (WGS) entry which is preliminary data.</text>
</comment>
<evidence type="ECO:0000313" key="8">
    <source>
        <dbReference type="Proteomes" id="UP000694050"/>
    </source>
</evidence>
<keyword evidence="4" id="KW-0862">Zinc</keyword>
<evidence type="ECO:0000256" key="4">
    <source>
        <dbReference type="ARBA" id="ARBA00022833"/>
    </source>
</evidence>
<dbReference type="InterPro" id="IPR002867">
    <property type="entry name" value="IBR_dom"/>
</dbReference>
<accession>A0A8J5NLY7</accession>
<dbReference type="InterPro" id="IPR031127">
    <property type="entry name" value="E3_UB_ligase_RBR"/>
</dbReference>
<sequence length="427" mass="47303">MDEHDDRAIALSMAQAVEADAELIAALIREDEQAKRDFEFAMQLDEDSDATPETDDDVIHGGLDEETYRTLHAFNVVVQPTENTEVEMELGSEENHDAMSGGEEDETDDENNPDEDLKGDADNQSDYIASQEDVSQMDEDEIQAEEIQPEETQTEETQGERDADEHPGTAQVTSPAPSELHVETKECLYCSDELPKDEVYEAPCSHGMCQPCLIRSIQTAMKDESIFPPKCCGQAIPVDNTNAFITEDLLTEYDNKREEFETTNRTYCSDKTCSAFIPTRFIEAGIAQCTRCEGRTCLNCLSESHEGTCTDDPESQRHVAATTNSVISAESSGKPATALNGTRNTSWPEHQHRQQHNWRSPSSPFNAVTETTLGLTVCAVKKRATIVRNGRGDTLCVAQIVISRFAFHVSWLADTSCESEIEVGLVL</sequence>
<dbReference type="GO" id="GO:0004842">
    <property type="term" value="F:ubiquitin-protein transferase activity"/>
    <property type="evidence" value="ECO:0007669"/>
    <property type="project" value="InterPro"/>
</dbReference>